<dbReference type="GO" id="GO:0016787">
    <property type="term" value="F:hydrolase activity"/>
    <property type="evidence" value="ECO:0007669"/>
    <property type="project" value="UniProtKB-KW"/>
</dbReference>
<dbReference type="EMBL" id="JACHDS010000001">
    <property type="protein sequence ID" value="MBB6173590.1"/>
    <property type="molecule type" value="Genomic_DNA"/>
</dbReference>
<dbReference type="PANTHER" id="PTHR46648:SF1">
    <property type="entry name" value="ADENOSINE 5'-MONOPHOSPHORAMIDASE HNT1"/>
    <property type="match status" value="1"/>
</dbReference>
<dbReference type="RefSeq" id="WP_184077077.1">
    <property type="nucleotide sequence ID" value="NZ_JACHDS010000001.1"/>
</dbReference>
<evidence type="ECO:0000313" key="3">
    <source>
        <dbReference type="EMBL" id="MBB6173590.1"/>
    </source>
</evidence>
<dbReference type="SUPFAM" id="SSF54197">
    <property type="entry name" value="HIT-like"/>
    <property type="match status" value="1"/>
</dbReference>
<protein>
    <submittedName>
        <fullName evidence="3">Diadenosine tetraphosphate (Ap4A) HIT family hydrolase</fullName>
    </submittedName>
</protein>
<name>A0A7W9YK07_9ACTN</name>
<evidence type="ECO:0000313" key="4">
    <source>
        <dbReference type="Proteomes" id="UP000546642"/>
    </source>
</evidence>
<evidence type="ECO:0000259" key="2">
    <source>
        <dbReference type="PROSITE" id="PS51084"/>
    </source>
</evidence>
<dbReference type="PROSITE" id="PS51084">
    <property type="entry name" value="HIT_2"/>
    <property type="match status" value="1"/>
</dbReference>
<keyword evidence="4" id="KW-1185">Reference proteome</keyword>
<dbReference type="Gene3D" id="3.30.428.10">
    <property type="entry name" value="HIT-like"/>
    <property type="match status" value="1"/>
</dbReference>
<dbReference type="AlphaFoldDB" id="A0A7W9YK07"/>
<gene>
    <name evidence="3" type="ORF">HNR23_003650</name>
</gene>
<accession>A0A7W9YK07</accession>
<comment type="caution">
    <text evidence="1">Lacks conserved residue(s) required for the propagation of feature annotation.</text>
</comment>
<comment type="caution">
    <text evidence="3">The sequence shown here is derived from an EMBL/GenBank/DDBJ whole genome shotgun (WGS) entry which is preliminary data.</text>
</comment>
<dbReference type="Proteomes" id="UP000546642">
    <property type="component" value="Unassembled WGS sequence"/>
</dbReference>
<dbReference type="GO" id="GO:0009117">
    <property type="term" value="P:nucleotide metabolic process"/>
    <property type="evidence" value="ECO:0007669"/>
    <property type="project" value="TreeGrafter"/>
</dbReference>
<reference evidence="3 4" key="1">
    <citation type="submission" date="2020-08" db="EMBL/GenBank/DDBJ databases">
        <title>Sequencing the genomes of 1000 actinobacteria strains.</title>
        <authorList>
            <person name="Klenk H.-P."/>
        </authorList>
    </citation>
    <scope>NUCLEOTIDE SEQUENCE [LARGE SCALE GENOMIC DNA]</scope>
    <source>
        <strain evidence="3 4">DSM 46659</strain>
    </source>
</reference>
<dbReference type="InterPro" id="IPR011146">
    <property type="entry name" value="HIT-like"/>
</dbReference>
<dbReference type="PANTHER" id="PTHR46648">
    <property type="entry name" value="HIT FAMILY PROTEIN 1"/>
    <property type="match status" value="1"/>
</dbReference>
<organism evidence="3 4">
    <name type="scientific">Nocardiopsis mwathae</name>
    <dbReference type="NCBI Taxonomy" id="1472723"/>
    <lineage>
        <taxon>Bacteria</taxon>
        <taxon>Bacillati</taxon>
        <taxon>Actinomycetota</taxon>
        <taxon>Actinomycetes</taxon>
        <taxon>Streptosporangiales</taxon>
        <taxon>Nocardiopsidaceae</taxon>
        <taxon>Nocardiopsis</taxon>
    </lineage>
</organism>
<feature type="domain" description="HIT" evidence="2">
    <location>
        <begin position="14"/>
        <end position="120"/>
    </location>
</feature>
<dbReference type="InterPro" id="IPR036265">
    <property type="entry name" value="HIT-like_sf"/>
</dbReference>
<sequence>MPIDPNTTAATTCVFCRIVTGDAPCHPIWEDDRYLAFLSIYPNTDGFSVVVTKAHRPSYVVDLDDEDFVGLHLAARETARRLDAAYPDVARTGIMYEGYGVDHAHAKLFPMHGTAGNQGENWRQVSSAVDTFFDSYAGYISSHDHLRADDQRLAETAKLIRSAEA</sequence>
<evidence type="ECO:0000256" key="1">
    <source>
        <dbReference type="PROSITE-ProRule" id="PRU00464"/>
    </source>
</evidence>
<proteinExistence type="predicted"/>
<keyword evidence="3" id="KW-0378">Hydrolase</keyword>
<dbReference type="InterPro" id="IPR001310">
    <property type="entry name" value="Histidine_triad_HIT"/>
</dbReference>